<dbReference type="InterPro" id="IPR036322">
    <property type="entry name" value="WD40_repeat_dom_sf"/>
</dbReference>
<evidence type="ECO:0000256" key="1">
    <source>
        <dbReference type="ARBA" id="ARBA00004123"/>
    </source>
</evidence>
<comment type="subcellular location">
    <subcellularLocation>
        <location evidence="1">Nucleus</location>
    </subcellularLocation>
</comment>
<evidence type="ECO:0000313" key="5">
    <source>
        <dbReference type="EMBL" id="CAL5131575.1"/>
    </source>
</evidence>
<gene>
    <name evidence="5" type="ORF">CDAUBV1_LOCUS4064</name>
</gene>
<organism evidence="5 6">
    <name type="scientific">Calicophoron daubneyi</name>
    <name type="common">Rumen fluke</name>
    <name type="synonym">Paramphistomum daubneyi</name>
    <dbReference type="NCBI Taxonomy" id="300641"/>
    <lineage>
        <taxon>Eukaryota</taxon>
        <taxon>Metazoa</taxon>
        <taxon>Spiralia</taxon>
        <taxon>Lophotrochozoa</taxon>
        <taxon>Platyhelminthes</taxon>
        <taxon>Trematoda</taxon>
        <taxon>Digenea</taxon>
        <taxon>Plagiorchiida</taxon>
        <taxon>Pronocephalata</taxon>
        <taxon>Paramphistomoidea</taxon>
        <taxon>Paramphistomidae</taxon>
        <taxon>Calicophoron</taxon>
    </lineage>
</organism>
<keyword evidence="2" id="KW-0853">WD repeat</keyword>
<dbReference type="PANTHER" id="PTHR22652:SF0">
    <property type="entry name" value="NUCLEOPORIN NUP43"/>
    <property type="match status" value="1"/>
</dbReference>
<name>A0AAV2T4D8_CALDB</name>
<dbReference type="AlphaFoldDB" id="A0AAV2T4D8"/>
<evidence type="ECO:0008006" key="7">
    <source>
        <dbReference type="Google" id="ProtNLM"/>
    </source>
</evidence>
<protein>
    <recommendedName>
        <fullName evidence="7">Nucleoporin Nup43</fullName>
    </recommendedName>
</protein>
<dbReference type="EMBL" id="CAXLJL010000101">
    <property type="protein sequence ID" value="CAL5131575.1"/>
    <property type="molecule type" value="Genomic_DNA"/>
</dbReference>
<dbReference type="PANTHER" id="PTHR22652">
    <property type="entry name" value="NUCLEOPORIN NUP43"/>
    <property type="match status" value="1"/>
</dbReference>
<dbReference type="InterPro" id="IPR001680">
    <property type="entry name" value="WD40_rpt"/>
</dbReference>
<dbReference type="Gene3D" id="2.130.10.10">
    <property type="entry name" value="YVTN repeat-like/Quinoprotein amine dehydrogenase"/>
    <property type="match status" value="1"/>
</dbReference>
<reference evidence="5" key="1">
    <citation type="submission" date="2024-06" db="EMBL/GenBank/DDBJ databases">
        <authorList>
            <person name="Liu X."/>
            <person name="Lenzi L."/>
            <person name="Haldenby T S."/>
            <person name="Uol C."/>
        </authorList>
    </citation>
    <scope>NUCLEOTIDE SEQUENCE</scope>
</reference>
<keyword evidence="3" id="KW-0677">Repeat</keyword>
<dbReference type="Proteomes" id="UP001497525">
    <property type="component" value="Unassembled WGS sequence"/>
</dbReference>
<accession>A0AAV2T4D8</accession>
<dbReference type="SUPFAM" id="SSF50978">
    <property type="entry name" value="WD40 repeat-like"/>
    <property type="match status" value="1"/>
</dbReference>
<dbReference type="InterPro" id="IPR015943">
    <property type="entry name" value="WD40/YVTN_repeat-like_dom_sf"/>
</dbReference>
<dbReference type="SMART" id="SM00320">
    <property type="entry name" value="WD40"/>
    <property type="match status" value="3"/>
</dbReference>
<evidence type="ECO:0000313" key="6">
    <source>
        <dbReference type="Proteomes" id="UP001497525"/>
    </source>
</evidence>
<sequence length="390" mass="42989">MVTDSPRSSIKCISFKLSRIRFVTEPEVQCQELVVTGSWMEETNRICLWRYDCADLIESGQIKPESEAEDDLTAGMLGDSADDPRLVHSILHPGWVQDLKVHHSTQRIFSASSLGTLQIFRAESDSNKLSRVTSEWMPFVPDARPSHLPIALASLCLSADGNQAYAGDDLGRLAIIQVDRIPGFLQSLSKQDSKNDRSAVIQTGTDITTVNALEHVDNSTLASVNQLGQLKVWDLRCGLGKPQQRLLRPGETQPLYCLSRHPGQPHLMAVGGVDGSSAAAYIWDLRAQQYPLTEVGCEGKSVWEVSFHPRQPKHLFLATETAGLLRVSCRGDADTWTGFKGSRRKLTVSSVLPGATEVRSVISFDLSYTRLICGHSDSTVQSMVCDTFVY</sequence>
<comment type="caution">
    <text evidence="5">The sequence shown here is derived from an EMBL/GenBank/DDBJ whole genome shotgun (WGS) entry which is preliminary data.</text>
</comment>
<evidence type="ECO:0000256" key="4">
    <source>
        <dbReference type="ARBA" id="ARBA00023242"/>
    </source>
</evidence>
<evidence type="ECO:0000256" key="2">
    <source>
        <dbReference type="ARBA" id="ARBA00022574"/>
    </source>
</evidence>
<keyword evidence="4" id="KW-0539">Nucleus</keyword>
<evidence type="ECO:0000256" key="3">
    <source>
        <dbReference type="ARBA" id="ARBA00022737"/>
    </source>
</evidence>
<dbReference type="GO" id="GO:0031080">
    <property type="term" value="C:nuclear pore outer ring"/>
    <property type="evidence" value="ECO:0007669"/>
    <property type="project" value="TreeGrafter"/>
</dbReference>
<proteinExistence type="predicted"/>